<dbReference type="Gene3D" id="2.40.160.130">
    <property type="entry name" value="Capsule assembly protein Wzi"/>
    <property type="match status" value="1"/>
</dbReference>
<dbReference type="Pfam" id="PF14052">
    <property type="entry name" value="Caps_assemb_Wzi"/>
    <property type="match status" value="1"/>
</dbReference>
<dbReference type="eggNOG" id="ENOG502Z9E6">
    <property type="taxonomic scope" value="Bacteria"/>
</dbReference>
<proteinExistence type="predicted"/>
<protein>
    <recommendedName>
        <fullName evidence="3">Capsule assembly protein Wzi</fullName>
    </recommendedName>
</protein>
<comment type="caution">
    <text evidence="1">The sequence shown here is derived from an EMBL/GenBank/DDBJ whole genome shotgun (WGS) entry which is preliminary data.</text>
</comment>
<organism evidence="1 2">
    <name type="scientific">Alishewanella jeotgali KCTC 22429</name>
    <dbReference type="NCBI Taxonomy" id="1129374"/>
    <lineage>
        <taxon>Bacteria</taxon>
        <taxon>Pseudomonadati</taxon>
        <taxon>Pseudomonadota</taxon>
        <taxon>Gammaproteobacteria</taxon>
        <taxon>Alteromonadales</taxon>
        <taxon>Alteromonadaceae</taxon>
        <taxon>Alishewanella</taxon>
    </lineage>
</organism>
<sequence>MPAPLLPSYYGFFMKYLICLALLIAPPAFAKWWIEPSELAVRADLQFLADHRLLSQPLNTYPLVWSAIATELQALDPQSLSTRQQAARQRLLAAWQQDQQLGFSYQVDAATSENRFYSFGDHFRDKAAVQVRYQFSSQHLSGKLAAATTTRGDEGQRWRADDSYLAARLGNWIISAGSLDRYWGPSWDTSLQLSQNARPVPMLSLTRYNSEALDLPLLRWLGPWTFTTGFGQLEGERAIPNARLWAARASAKPLAGLEIGTSWSMLWGGEGYGNGLSDWWQDLFQGGSEQGTENMLAGYDIRWSDVIAGVPYGLYAQVTAEDFHREKRRLINTAFLLGADIYVEALDSRIYLEFSDTKVGCSAESRKLYNCLYEHSFHLDGYRYHRQSLGSTYDNDALTWVAGIITPLATQISWHNKVRWLRLNLDGLDLSEPGGNKVSPAGRDRERFLNNKRSV</sequence>
<reference evidence="1 2" key="1">
    <citation type="journal article" date="2012" name="J. Bacteriol.">
        <title>Genome Sequence of Extracellular-Protease-Producing Alishewanella jeotgali Isolated from Traditional Korean Fermented Seafood.</title>
        <authorList>
            <person name="Jung J."/>
            <person name="Chun J."/>
            <person name="Park W."/>
        </authorList>
    </citation>
    <scope>NUCLEOTIDE SEQUENCE [LARGE SCALE GENOMIC DNA]</scope>
    <source>
        <strain evidence="1 2">KCTC 22429</strain>
    </source>
</reference>
<dbReference type="STRING" id="1129374.AJE_08657"/>
<dbReference type="PATRIC" id="fig|1129374.4.peg.1727"/>
<name>H3ZEE7_9ALTE</name>
<dbReference type="AlphaFoldDB" id="H3ZEE7"/>
<gene>
    <name evidence="1" type="ORF">AJE_08657</name>
</gene>
<dbReference type="EMBL" id="AHTH01000022">
    <property type="protein sequence ID" value="EHR41078.1"/>
    <property type="molecule type" value="Genomic_DNA"/>
</dbReference>
<dbReference type="InterPro" id="IPR026950">
    <property type="entry name" value="Caps_assemb_Wzi"/>
</dbReference>
<evidence type="ECO:0000313" key="1">
    <source>
        <dbReference type="EMBL" id="EHR41078.1"/>
    </source>
</evidence>
<keyword evidence="2" id="KW-1185">Reference proteome</keyword>
<dbReference type="Proteomes" id="UP000012046">
    <property type="component" value="Unassembled WGS sequence"/>
</dbReference>
<accession>H3ZEE7</accession>
<dbReference type="InterPro" id="IPR038636">
    <property type="entry name" value="Wzi_sf"/>
</dbReference>
<evidence type="ECO:0008006" key="3">
    <source>
        <dbReference type="Google" id="ProtNLM"/>
    </source>
</evidence>
<evidence type="ECO:0000313" key="2">
    <source>
        <dbReference type="Proteomes" id="UP000012046"/>
    </source>
</evidence>